<dbReference type="PANTHER" id="PTHR16263">
    <property type="entry name" value="TETRATRICOPEPTIDE REPEAT PROTEIN 38"/>
    <property type="match status" value="1"/>
</dbReference>
<dbReference type="CDD" id="cd05804">
    <property type="entry name" value="StaR_like"/>
    <property type="match status" value="1"/>
</dbReference>
<reference evidence="5 6" key="1">
    <citation type="submission" date="2018-09" db="EMBL/GenBank/DDBJ databases">
        <authorList>
            <person name="Zhu H."/>
        </authorList>
    </citation>
    <scope>NUCLEOTIDE SEQUENCE [LARGE SCALE GENOMIC DNA]</scope>
    <source>
        <strain evidence="5 6">K1W22B-8</strain>
    </source>
</reference>
<proteinExistence type="inferred from homology"/>
<keyword evidence="4" id="KW-0802">TPR repeat</keyword>
<evidence type="ECO:0000313" key="6">
    <source>
        <dbReference type="Proteomes" id="UP000284605"/>
    </source>
</evidence>
<dbReference type="InterPro" id="IPR033891">
    <property type="entry name" value="TTC38"/>
</dbReference>
<dbReference type="EMBL" id="QYUK01000011">
    <property type="protein sequence ID" value="RJF88165.1"/>
    <property type="molecule type" value="Genomic_DNA"/>
</dbReference>
<name>A0A418WDR5_9PROT</name>
<dbReference type="SUPFAM" id="SSF48452">
    <property type="entry name" value="TPR-like"/>
    <property type="match status" value="1"/>
</dbReference>
<dbReference type="RefSeq" id="WP_119778801.1">
    <property type="nucleotide sequence ID" value="NZ_QYUK01000011.1"/>
</dbReference>
<dbReference type="AlphaFoldDB" id="A0A418WDR5"/>
<sequence>MTANKFDCRGNPVSNATQAAVEGLDRAIDKLRLYQADPLFEVDAVLADHPDLAMGHAFRAGLLATTADKAFEPELAKSVAAAEALMPGANERERGHIQAVGAWLSGDVEAATEHWGRTAMAYPRDLTAVQLAQVTDFFLGYSTMLRDRVARVLPHWDTSVPGYGSILGMHAFGLEEAGDYAQAEAAGRECVERDPRDAWGVHAVAHVMEMQGRAHEGIDWLAGTAAAWTGPAGLFSYHNWWHKALFHLDLGETQAALTLFDEQISAGGFGQALELVDGAALLWRIAALGHDVGNRWTLVHDNWAARADDGFYAFNDMHVMMAAAATGDDAMAHRVVAAVRRAAAGSGTNAMMSREVGLPAVLGLAAFGLGEYAAALDLLLPLRGKANRFGGSHAQRDVIAWTATEAAVRLGDRALADALIAERLAAKPQSPLNRLWQSRASGLAVAA</sequence>
<dbReference type="Gene3D" id="1.25.40.10">
    <property type="entry name" value="Tetratricopeptide repeat domain"/>
    <property type="match status" value="1"/>
</dbReference>
<protein>
    <recommendedName>
        <fullName evidence="2">Tetratricopeptide repeat protein 38</fullName>
    </recommendedName>
</protein>
<gene>
    <name evidence="5" type="ORF">D3874_15015</name>
</gene>
<dbReference type="PANTHER" id="PTHR16263:SF4">
    <property type="entry name" value="TETRATRICOPEPTIDE REPEAT PROTEIN 38"/>
    <property type="match status" value="1"/>
</dbReference>
<keyword evidence="3" id="KW-0677">Repeat</keyword>
<evidence type="ECO:0000256" key="4">
    <source>
        <dbReference type="ARBA" id="ARBA00022803"/>
    </source>
</evidence>
<comment type="similarity">
    <text evidence="1">Belongs to the TTC38 family.</text>
</comment>
<evidence type="ECO:0000256" key="2">
    <source>
        <dbReference type="ARBA" id="ARBA00019992"/>
    </source>
</evidence>
<dbReference type="InterPro" id="IPR011990">
    <property type="entry name" value="TPR-like_helical_dom_sf"/>
</dbReference>
<organism evidence="5 6">
    <name type="scientific">Oleomonas cavernae</name>
    <dbReference type="NCBI Taxonomy" id="2320859"/>
    <lineage>
        <taxon>Bacteria</taxon>
        <taxon>Pseudomonadati</taxon>
        <taxon>Pseudomonadota</taxon>
        <taxon>Alphaproteobacteria</taxon>
        <taxon>Acetobacterales</taxon>
        <taxon>Acetobacteraceae</taxon>
        <taxon>Oleomonas</taxon>
    </lineage>
</organism>
<dbReference type="Proteomes" id="UP000284605">
    <property type="component" value="Unassembled WGS sequence"/>
</dbReference>
<accession>A0A418WDR5</accession>
<keyword evidence="6" id="KW-1185">Reference proteome</keyword>
<evidence type="ECO:0000256" key="1">
    <source>
        <dbReference type="ARBA" id="ARBA00005857"/>
    </source>
</evidence>
<evidence type="ECO:0000256" key="3">
    <source>
        <dbReference type="ARBA" id="ARBA00022737"/>
    </source>
</evidence>
<evidence type="ECO:0000313" key="5">
    <source>
        <dbReference type="EMBL" id="RJF88165.1"/>
    </source>
</evidence>
<comment type="caution">
    <text evidence="5">The sequence shown here is derived from an EMBL/GenBank/DDBJ whole genome shotgun (WGS) entry which is preliminary data.</text>
</comment>
<dbReference type="OrthoDB" id="9815900at2"/>